<comment type="cofactor">
    <cofactor evidence="1">
        <name>pyridoxal 5'-phosphate</name>
        <dbReference type="ChEBI" id="CHEBI:597326"/>
    </cofactor>
</comment>
<dbReference type="Gene3D" id="3.40.50.1100">
    <property type="match status" value="2"/>
</dbReference>
<name>A0AAD4M8N6_9AGAM</name>
<dbReference type="PANTHER" id="PTHR10314">
    <property type="entry name" value="CYSTATHIONINE BETA-SYNTHASE"/>
    <property type="match status" value="1"/>
</dbReference>
<dbReference type="InterPro" id="IPR036052">
    <property type="entry name" value="TrpB-like_PALP_sf"/>
</dbReference>
<comment type="similarity">
    <text evidence="2">Belongs to the cysteine synthase/cystathionine beta-synthase family.</text>
</comment>
<evidence type="ECO:0000256" key="2">
    <source>
        <dbReference type="ARBA" id="ARBA00007103"/>
    </source>
</evidence>
<evidence type="ECO:0000256" key="3">
    <source>
        <dbReference type="ARBA" id="ARBA00022898"/>
    </source>
</evidence>
<evidence type="ECO:0000259" key="4">
    <source>
        <dbReference type="Pfam" id="PF00291"/>
    </source>
</evidence>
<organism evidence="5 6">
    <name type="scientific">Multifurca ochricompacta</name>
    <dbReference type="NCBI Taxonomy" id="376703"/>
    <lineage>
        <taxon>Eukaryota</taxon>
        <taxon>Fungi</taxon>
        <taxon>Dikarya</taxon>
        <taxon>Basidiomycota</taxon>
        <taxon>Agaricomycotina</taxon>
        <taxon>Agaricomycetes</taxon>
        <taxon>Russulales</taxon>
        <taxon>Russulaceae</taxon>
        <taxon>Multifurca</taxon>
    </lineage>
</organism>
<gene>
    <name evidence="5" type="ORF">B0F90DRAFT_1694002</name>
</gene>
<keyword evidence="6" id="KW-1185">Reference proteome</keyword>
<dbReference type="InterPro" id="IPR050214">
    <property type="entry name" value="Cys_Synth/Cystath_Beta-Synth"/>
</dbReference>
<evidence type="ECO:0000256" key="1">
    <source>
        <dbReference type="ARBA" id="ARBA00001933"/>
    </source>
</evidence>
<evidence type="ECO:0000313" key="6">
    <source>
        <dbReference type="Proteomes" id="UP001203297"/>
    </source>
</evidence>
<sequence>MLTILLYRTRYRSSNGVCRKDKGYSVIITMPKKMSLEKEAALRALGAEVIRTPNEAAWDAPESHIGVALRLQKEIPGGIILDQYRNVNNPLAHEFTTAPEIIAAVTSMSSTPVHASSGKVDVFIASAGTGGTVTGVARGIKKAHNPDCVIVGVDPVGSVLALPPSLNETGKGQSYAIEGIGYDFVPDALSREPGLINAWVKTNDADAFAAVQSLMRYEGMLVGGSSGSSLAGALAWLHSGSGREAAQTPGKNVVILLPDGLRNYIGKDWFLDMALRQKPSPLAQRIAEVLDRPIGEDGSNSRLPADSTRE</sequence>
<dbReference type="Pfam" id="PF00291">
    <property type="entry name" value="PALP"/>
    <property type="match status" value="1"/>
</dbReference>
<proteinExistence type="inferred from homology"/>
<protein>
    <submittedName>
        <fullName evidence="5">Tryptophan synthase beta subunit-like PLP-dependent enzyme</fullName>
    </submittedName>
</protein>
<dbReference type="AlphaFoldDB" id="A0AAD4M8N6"/>
<reference evidence="5" key="1">
    <citation type="journal article" date="2022" name="New Phytol.">
        <title>Evolutionary transition to the ectomycorrhizal habit in the genomes of a hyperdiverse lineage of mushroom-forming fungi.</title>
        <authorList>
            <person name="Looney B."/>
            <person name="Miyauchi S."/>
            <person name="Morin E."/>
            <person name="Drula E."/>
            <person name="Courty P.E."/>
            <person name="Kohler A."/>
            <person name="Kuo A."/>
            <person name="LaButti K."/>
            <person name="Pangilinan J."/>
            <person name="Lipzen A."/>
            <person name="Riley R."/>
            <person name="Andreopoulos W."/>
            <person name="He G."/>
            <person name="Johnson J."/>
            <person name="Nolan M."/>
            <person name="Tritt A."/>
            <person name="Barry K.W."/>
            <person name="Grigoriev I.V."/>
            <person name="Nagy L.G."/>
            <person name="Hibbett D."/>
            <person name="Henrissat B."/>
            <person name="Matheny P.B."/>
            <person name="Labbe J."/>
            <person name="Martin F.M."/>
        </authorList>
    </citation>
    <scope>NUCLEOTIDE SEQUENCE</scope>
    <source>
        <strain evidence="5">BPL690</strain>
    </source>
</reference>
<keyword evidence="3" id="KW-0663">Pyridoxal phosphate</keyword>
<comment type="caution">
    <text evidence="5">The sequence shown here is derived from an EMBL/GenBank/DDBJ whole genome shotgun (WGS) entry which is preliminary data.</text>
</comment>
<dbReference type="CDD" id="cd01561">
    <property type="entry name" value="CBS_like"/>
    <property type="match status" value="1"/>
</dbReference>
<dbReference type="FunFam" id="3.40.50.1100:FF:000118">
    <property type="entry name" value="Related to CYS4-cystathionine beta-synthase"/>
    <property type="match status" value="1"/>
</dbReference>
<evidence type="ECO:0000313" key="5">
    <source>
        <dbReference type="EMBL" id="KAI0305856.1"/>
    </source>
</evidence>
<feature type="domain" description="Tryptophan synthase beta chain-like PALP" evidence="4">
    <location>
        <begin position="22"/>
        <end position="259"/>
    </location>
</feature>
<dbReference type="Proteomes" id="UP001203297">
    <property type="component" value="Unassembled WGS sequence"/>
</dbReference>
<dbReference type="GO" id="GO:0006534">
    <property type="term" value="P:cysteine metabolic process"/>
    <property type="evidence" value="ECO:0007669"/>
    <property type="project" value="UniProtKB-ARBA"/>
</dbReference>
<dbReference type="GO" id="GO:0009069">
    <property type="term" value="P:serine family amino acid metabolic process"/>
    <property type="evidence" value="ECO:0007669"/>
    <property type="project" value="UniProtKB-ARBA"/>
</dbReference>
<dbReference type="SUPFAM" id="SSF53686">
    <property type="entry name" value="Tryptophan synthase beta subunit-like PLP-dependent enzymes"/>
    <property type="match status" value="1"/>
</dbReference>
<dbReference type="EMBL" id="WTXG01000004">
    <property type="protein sequence ID" value="KAI0305856.1"/>
    <property type="molecule type" value="Genomic_DNA"/>
</dbReference>
<dbReference type="InterPro" id="IPR001926">
    <property type="entry name" value="TrpB-like_PALP"/>
</dbReference>
<dbReference type="GO" id="GO:0044272">
    <property type="term" value="P:sulfur compound biosynthetic process"/>
    <property type="evidence" value="ECO:0007669"/>
    <property type="project" value="UniProtKB-ARBA"/>
</dbReference>
<accession>A0AAD4M8N6</accession>